<dbReference type="VEuPathDB" id="FungiDB:PC110_g2131"/>
<dbReference type="EMBL" id="RCML01001409">
    <property type="protein sequence ID" value="KAG2962833.1"/>
    <property type="molecule type" value="Genomic_DNA"/>
</dbReference>
<gene>
    <name evidence="2" type="ORF">PC118_g21221</name>
</gene>
<reference evidence="2" key="1">
    <citation type="submission" date="2018-10" db="EMBL/GenBank/DDBJ databases">
        <title>Effector identification in a new, highly contiguous assembly of the strawberry crown rot pathogen Phytophthora cactorum.</title>
        <authorList>
            <person name="Armitage A.D."/>
            <person name="Nellist C.F."/>
            <person name="Bates H."/>
            <person name="Vickerstaff R.J."/>
            <person name="Harrison R.J."/>
        </authorList>
    </citation>
    <scope>NUCLEOTIDE SEQUENCE</scope>
    <source>
        <strain evidence="2">P415</strain>
    </source>
</reference>
<evidence type="ECO:0000256" key="1">
    <source>
        <dbReference type="SAM" id="MobiDB-lite"/>
    </source>
</evidence>
<dbReference type="AlphaFoldDB" id="A0A8T1F3B6"/>
<dbReference type="VEuPathDB" id="FungiDB:PC110_g9815"/>
<comment type="caution">
    <text evidence="2">The sequence shown here is derived from an EMBL/GenBank/DDBJ whole genome shotgun (WGS) entry which is preliminary data.</text>
</comment>
<sequence>MHIDSLGKSPETPYTATPRRPVVPPQNLGQQQAGYRMAMSHLQQLYAAADQGGQPPAVAPLHQSGQGQAGAGRFPAPNQNAVVRYPDAKQKKLAIRPFDGKMSRWISRTKVGEVDGLYYAAGVVHNRISYDKLDEKGYTLTYRDGQRVVTAKDGGSIAFGVGLRRNVLVVRGKVEQTRPPYSTRKRTCRTTCPVLFRRVLWSSFTSISGPSATMQ</sequence>
<evidence type="ECO:0000313" key="2">
    <source>
        <dbReference type="EMBL" id="KAG2962833.1"/>
    </source>
</evidence>
<protein>
    <submittedName>
        <fullName evidence="2">Uncharacterized protein</fullName>
    </submittedName>
</protein>
<evidence type="ECO:0000313" key="3">
    <source>
        <dbReference type="Proteomes" id="UP000697107"/>
    </source>
</evidence>
<name>A0A8T1F3B6_9STRA</name>
<proteinExistence type="predicted"/>
<dbReference type="Proteomes" id="UP000697107">
    <property type="component" value="Unassembled WGS sequence"/>
</dbReference>
<accession>A0A8T1F3B6</accession>
<organism evidence="2 3">
    <name type="scientific">Phytophthora cactorum</name>
    <dbReference type="NCBI Taxonomy" id="29920"/>
    <lineage>
        <taxon>Eukaryota</taxon>
        <taxon>Sar</taxon>
        <taxon>Stramenopiles</taxon>
        <taxon>Oomycota</taxon>
        <taxon>Peronosporomycetes</taxon>
        <taxon>Peronosporales</taxon>
        <taxon>Peronosporaceae</taxon>
        <taxon>Phytophthora</taxon>
    </lineage>
</organism>
<feature type="region of interest" description="Disordered" evidence="1">
    <location>
        <begin position="51"/>
        <end position="71"/>
    </location>
</feature>
<feature type="region of interest" description="Disordered" evidence="1">
    <location>
        <begin position="1"/>
        <end position="27"/>
    </location>
</feature>